<evidence type="ECO:0008006" key="3">
    <source>
        <dbReference type="Google" id="ProtNLM"/>
    </source>
</evidence>
<gene>
    <name evidence="1" type="ORF">E1J38_002295</name>
</gene>
<keyword evidence="2" id="KW-1185">Reference proteome</keyword>
<dbReference type="RefSeq" id="WP_133354304.1">
    <property type="nucleotide sequence ID" value="NZ_SMZJ02000001.1"/>
</dbReference>
<dbReference type="InterPro" id="IPR009061">
    <property type="entry name" value="DNA-bd_dom_put_sf"/>
</dbReference>
<name>A0A562YJ41_9FLAO</name>
<comment type="caution">
    <text evidence="1">The sequence shown here is derived from an EMBL/GenBank/DDBJ whole genome shotgun (WGS) entry which is preliminary data.</text>
</comment>
<dbReference type="SUPFAM" id="SSF46955">
    <property type="entry name" value="Putative DNA-binding domain"/>
    <property type="match status" value="1"/>
</dbReference>
<sequence length="106" mass="12215">MNQVLLTSIPVDELVQIFTVIIEEAIIKHNKTEKNKIILEDKFGDHLTKKEVLEVCKIKSPTTLWNWEQKGKLVPKRRAGKKPLYLRQDVEDFLNGGFLDSNQKAA</sequence>
<dbReference type="OrthoDB" id="1263240at2"/>
<dbReference type="Proteomes" id="UP000295814">
    <property type="component" value="Unassembled WGS sequence"/>
</dbReference>
<proteinExistence type="predicted"/>
<dbReference type="EMBL" id="SMZJ02000001">
    <property type="protein sequence ID" value="TWO34709.1"/>
    <property type="molecule type" value="Genomic_DNA"/>
</dbReference>
<protein>
    <recommendedName>
        <fullName evidence="3">Helix-turn-helix domain-containing protein</fullName>
    </recommendedName>
</protein>
<accession>A0A562YJ41</accession>
<dbReference type="AlphaFoldDB" id="A0A562YJ41"/>
<reference evidence="1 2" key="1">
    <citation type="submission" date="2019-03" db="EMBL/GenBank/DDBJ databases">
        <authorList>
            <person name="Zhong Y.L."/>
        </authorList>
    </citation>
    <scope>NUCLEOTIDE SEQUENCE [LARGE SCALE GENOMIC DNA]</scope>
    <source>
        <strain evidence="1 2">W255</strain>
    </source>
</reference>
<reference evidence="1 2" key="2">
    <citation type="submission" date="2019-07" db="EMBL/GenBank/DDBJ databases">
        <title>Seonamhaeicola sp. W255 draft genome.</title>
        <authorList>
            <person name="Zhang X.-Y."/>
            <person name="Zhang R."/>
            <person name="Zhong Y.-L."/>
            <person name="Du Z.-J."/>
        </authorList>
    </citation>
    <scope>NUCLEOTIDE SEQUENCE [LARGE SCALE GENOMIC DNA]</scope>
    <source>
        <strain evidence="1 2">W255</strain>
    </source>
</reference>
<evidence type="ECO:0000313" key="2">
    <source>
        <dbReference type="Proteomes" id="UP000295814"/>
    </source>
</evidence>
<organism evidence="1 2">
    <name type="scientific">Seonamhaeicola sediminis</name>
    <dbReference type="NCBI Taxonomy" id="2528206"/>
    <lineage>
        <taxon>Bacteria</taxon>
        <taxon>Pseudomonadati</taxon>
        <taxon>Bacteroidota</taxon>
        <taxon>Flavobacteriia</taxon>
        <taxon>Flavobacteriales</taxon>
        <taxon>Flavobacteriaceae</taxon>
    </lineage>
</organism>
<evidence type="ECO:0000313" key="1">
    <source>
        <dbReference type="EMBL" id="TWO34709.1"/>
    </source>
</evidence>